<proteinExistence type="inferred from homology"/>
<dbReference type="PROSITE" id="PS51898">
    <property type="entry name" value="TYR_RECOMBINASE"/>
    <property type="match status" value="1"/>
</dbReference>
<comment type="caution">
    <text evidence="5">The sequence shown here is derived from an EMBL/GenBank/DDBJ whole genome shotgun (WGS) entry which is preliminary data.</text>
</comment>
<evidence type="ECO:0000256" key="3">
    <source>
        <dbReference type="ARBA" id="ARBA00023172"/>
    </source>
</evidence>
<dbReference type="InterPro" id="IPR013762">
    <property type="entry name" value="Integrase-like_cat_sf"/>
</dbReference>
<dbReference type="InterPro" id="IPR035386">
    <property type="entry name" value="Arm-DNA-bind_5"/>
</dbReference>
<dbReference type="EMBL" id="VZBP01000208">
    <property type="protein sequence ID" value="MQO11165.1"/>
    <property type="molecule type" value="Genomic_DNA"/>
</dbReference>
<accession>A0AA91A4B7</accession>
<dbReference type="CDD" id="cd01185">
    <property type="entry name" value="INTN1_C_like"/>
    <property type="match status" value="1"/>
</dbReference>
<keyword evidence="2" id="KW-0238">DNA-binding</keyword>
<dbReference type="GO" id="GO:0003677">
    <property type="term" value="F:DNA binding"/>
    <property type="evidence" value="ECO:0007669"/>
    <property type="project" value="UniProtKB-KW"/>
</dbReference>
<dbReference type="Pfam" id="PF00589">
    <property type="entry name" value="Phage_integrase"/>
    <property type="match status" value="1"/>
</dbReference>
<dbReference type="Gene3D" id="1.10.443.10">
    <property type="entry name" value="Intergrase catalytic core"/>
    <property type="match status" value="1"/>
</dbReference>
<dbReference type="Pfam" id="PF17293">
    <property type="entry name" value="Arm-DNA-bind_5"/>
    <property type="match status" value="1"/>
</dbReference>
<sequence>MKSTFSIIFYLKRQVVKKDGTVPVMGRITVDGTQAQFSCKVTANPKLWDTKGGRMTGKSMLALEVNRKLDKMRVSINKHYQEILDRDNYVTAEKVKNAFLGLEYRCQTLLRVYAQYNEDYGKLYKAGMRSWGSLRRYRCVYRHLQEFLQSRYHVNDISLKELTPAFITDFEAFLRTDKHLCENSLSVYMLPLRTMVFRAIDNGWLTRDPFHDYKVPKVETTRGFLTKEEIHLLMNAELKRKTMQLIRDLYLFCCFTGLSFADLKNLKEEHIQTFFDDSEWIMIDRQKTGVRSTIKLLDYPKSIMEKYRGLCADGRIFPVPCYSDCRGILLRVAKRCGITKHLTWHMSRHTMATEICLTNGVPIETVSSILGHKNIKTTQIYAKITKEKLNKDMDKLSLQLNHIEEYMGHVEQSVENDKSNQISKQDEV</sequence>
<evidence type="ECO:0000259" key="4">
    <source>
        <dbReference type="PROSITE" id="PS51898"/>
    </source>
</evidence>
<dbReference type="Pfam" id="PF13102">
    <property type="entry name" value="Phage_int_SAM_5"/>
    <property type="match status" value="1"/>
</dbReference>
<dbReference type="SUPFAM" id="SSF56349">
    <property type="entry name" value="DNA breaking-rejoining enzymes"/>
    <property type="match status" value="1"/>
</dbReference>
<feature type="domain" description="Tyr recombinase" evidence="4">
    <location>
        <begin position="220"/>
        <end position="394"/>
    </location>
</feature>
<dbReference type="PANTHER" id="PTHR30349">
    <property type="entry name" value="PHAGE INTEGRASE-RELATED"/>
    <property type="match status" value="1"/>
</dbReference>
<dbReference type="RefSeq" id="WP_153098215.1">
    <property type="nucleotide sequence ID" value="NZ_VZBP01000208.1"/>
</dbReference>
<organism evidence="5 6">
    <name type="scientific">Segatella copri</name>
    <dbReference type="NCBI Taxonomy" id="165179"/>
    <lineage>
        <taxon>Bacteria</taxon>
        <taxon>Pseudomonadati</taxon>
        <taxon>Bacteroidota</taxon>
        <taxon>Bacteroidia</taxon>
        <taxon>Bacteroidales</taxon>
        <taxon>Prevotellaceae</taxon>
        <taxon>Segatella</taxon>
    </lineage>
</organism>
<dbReference type="InterPro" id="IPR010998">
    <property type="entry name" value="Integrase_recombinase_N"/>
</dbReference>
<reference evidence="6" key="1">
    <citation type="submission" date="2019-09" db="EMBL/GenBank/DDBJ databases">
        <title>Distinct polysaccharide growth profiles of human intestinal Prevotella copri isolates.</title>
        <authorList>
            <person name="Fehlner-Peach H."/>
            <person name="Magnabosco C."/>
            <person name="Raghavan V."/>
            <person name="Scher J.U."/>
            <person name="Tett A."/>
            <person name="Cox L.M."/>
            <person name="Gottsegen C."/>
            <person name="Watters A."/>
            <person name="Wiltshire- Gordon J.D."/>
            <person name="Segata N."/>
            <person name="Bonneau R."/>
            <person name="Littman D.R."/>
        </authorList>
    </citation>
    <scope>NUCLEOTIDE SEQUENCE [LARGE SCALE GENOMIC DNA]</scope>
    <source>
        <strain evidence="6">iA624</strain>
    </source>
</reference>
<protein>
    <submittedName>
        <fullName evidence="5">Site-specific integrase</fullName>
    </submittedName>
</protein>
<dbReference type="PANTHER" id="PTHR30349:SF64">
    <property type="entry name" value="PROPHAGE INTEGRASE INTD-RELATED"/>
    <property type="match status" value="1"/>
</dbReference>
<dbReference type="GO" id="GO:0006310">
    <property type="term" value="P:DNA recombination"/>
    <property type="evidence" value="ECO:0007669"/>
    <property type="project" value="UniProtKB-KW"/>
</dbReference>
<dbReference type="Proteomes" id="UP000405805">
    <property type="component" value="Unassembled WGS sequence"/>
</dbReference>
<evidence type="ECO:0000313" key="6">
    <source>
        <dbReference type="Proteomes" id="UP000405805"/>
    </source>
</evidence>
<dbReference type="InterPro" id="IPR002104">
    <property type="entry name" value="Integrase_catalytic"/>
</dbReference>
<dbReference type="InterPro" id="IPR011010">
    <property type="entry name" value="DNA_brk_join_enz"/>
</dbReference>
<dbReference type="InterPro" id="IPR050090">
    <property type="entry name" value="Tyrosine_recombinase_XerCD"/>
</dbReference>
<evidence type="ECO:0000256" key="2">
    <source>
        <dbReference type="ARBA" id="ARBA00023125"/>
    </source>
</evidence>
<dbReference type="AlphaFoldDB" id="A0AA91A4B7"/>
<gene>
    <name evidence="5" type="ORF">F7D57_16015</name>
</gene>
<evidence type="ECO:0000256" key="1">
    <source>
        <dbReference type="ARBA" id="ARBA00008857"/>
    </source>
</evidence>
<dbReference type="InterPro" id="IPR025269">
    <property type="entry name" value="SAM-like_dom"/>
</dbReference>
<dbReference type="Gene3D" id="1.10.150.130">
    <property type="match status" value="1"/>
</dbReference>
<dbReference type="GO" id="GO:0015074">
    <property type="term" value="P:DNA integration"/>
    <property type="evidence" value="ECO:0007669"/>
    <property type="project" value="InterPro"/>
</dbReference>
<comment type="similarity">
    <text evidence="1">Belongs to the 'phage' integrase family.</text>
</comment>
<keyword evidence="3" id="KW-0233">DNA recombination</keyword>
<evidence type="ECO:0000313" key="5">
    <source>
        <dbReference type="EMBL" id="MQO11165.1"/>
    </source>
</evidence>
<name>A0AA91A4B7_9BACT</name>